<feature type="transmembrane region" description="Helical" evidence="1">
    <location>
        <begin position="6"/>
        <end position="24"/>
    </location>
</feature>
<reference evidence="2 3" key="1">
    <citation type="submission" date="2013-12" db="EMBL/GenBank/DDBJ databases">
        <title>NBRP : Genome information of microbial organism related human and environment.</title>
        <authorList>
            <person name="Hattori M."/>
            <person name="Oshima K."/>
            <person name="Inaba H."/>
            <person name="Suda W."/>
            <person name="Sakamoto M."/>
            <person name="Iino T."/>
            <person name="Kitahara M."/>
            <person name="Oshida Y."/>
            <person name="Iida T."/>
            <person name="Kudo T."/>
            <person name="Itoh T."/>
            <person name="Ahmed I."/>
            <person name="Ohkuma M."/>
        </authorList>
    </citation>
    <scope>NUCLEOTIDE SEQUENCE [LARGE SCALE GENOMIC DNA]</scope>
    <source>
        <strain evidence="2 3">JCM 21738</strain>
    </source>
</reference>
<keyword evidence="3" id="KW-1185">Reference proteome</keyword>
<accession>W4RQR7</accession>
<evidence type="ECO:0000313" key="2">
    <source>
        <dbReference type="EMBL" id="GAE46656.1"/>
    </source>
</evidence>
<keyword evidence="1" id="KW-0812">Transmembrane</keyword>
<evidence type="ECO:0000256" key="1">
    <source>
        <dbReference type="SAM" id="Phobius"/>
    </source>
</evidence>
<dbReference type="AlphaFoldDB" id="W4RQR7"/>
<dbReference type="Proteomes" id="UP000018949">
    <property type="component" value="Unassembled WGS sequence"/>
</dbReference>
<protein>
    <submittedName>
        <fullName evidence="2">Uncharacterized protein</fullName>
    </submittedName>
</protein>
<sequence>MTEFIVATAAAMAFIIAIYYILDYRKEKREWRKRANEFYHDGAKRKSVLVLLGDRYDRTEAAQPLFEKLRAATYR</sequence>
<keyword evidence="1" id="KW-0472">Membrane</keyword>
<evidence type="ECO:0000313" key="3">
    <source>
        <dbReference type="Proteomes" id="UP000018949"/>
    </source>
</evidence>
<keyword evidence="1" id="KW-1133">Transmembrane helix</keyword>
<organism evidence="2 3">
    <name type="scientific">Mesobacillus boroniphilus JCM 21738</name>
    <dbReference type="NCBI Taxonomy" id="1294265"/>
    <lineage>
        <taxon>Bacteria</taxon>
        <taxon>Bacillati</taxon>
        <taxon>Bacillota</taxon>
        <taxon>Bacilli</taxon>
        <taxon>Bacillales</taxon>
        <taxon>Bacillaceae</taxon>
        <taxon>Mesobacillus</taxon>
    </lineage>
</organism>
<dbReference type="RefSeq" id="WP_243463025.1">
    <property type="nucleotide sequence ID" value="NZ_BAUW01000050.1"/>
</dbReference>
<name>W4RQR7_9BACI</name>
<dbReference type="EMBL" id="BAUW01000050">
    <property type="protein sequence ID" value="GAE46656.1"/>
    <property type="molecule type" value="Genomic_DNA"/>
</dbReference>
<proteinExistence type="predicted"/>
<comment type="caution">
    <text evidence="2">The sequence shown here is derived from an EMBL/GenBank/DDBJ whole genome shotgun (WGS) entry which is preliminary data.</text>
</comment>
<gene>
    <name evidence="2" type="ORF">JCM21738_3574</name>
</gene>